<evidence type="ECO:0000256" key="6">
    <source>
        <dbReference type="ARBA" id="ARBA00022723"/>
    </source>
</evidence>
<dbReference type="InterPro" id="IPR043205">
    <property type="entry name" value="CYB561/CYBRD1-like"/>
</dbReference>
<name>A0A653BL84_CALMS</name>
<feature type="transmembrane region" description="Helical" evidence="11">
    <location>
        <begin position="76"/>
        <end position="95"/>
    </location>
</feature>
<evidence type="ECO:0000256" key="9">
    <source>
        <dbReference type="ARBA" id="ARBA00023004"/>
    </source>
</evidence>
<keyword evidence="8 11" id="KW-1133">Transmembrane helix</keyword>
<evidence type="ECO:0000256" key="2">
    <source>
        <dbReference type="ARBA" id="ARBA00004141"/>
    </source>
</evidence>
<sequence>MNCESFGSEREQTVGLLSNNMEARAEAQKTKHYKALYTFATSIGVGTLILMLFWILHYRGGFAWQSNPDQQFYWHPFLMFLGMLFLYSQSMLVYRTYRTSAKKNLKLTHAAIHFLAFILSVIGLKAVFDSHNYAKTPIPNLYTLHSWIGLITVIIFATQFLAGFVTFLYPGLAGSIRKAAMPVHTAFGAGLFILALIAAISGIMEKAVWTLGSEYAHFKAEGVVFNFMGIFIALYGVLVIYLVNESDYKRTPLPEDQIALSHSE</sequence>
<feature type="transmembrane region" description="Helical" evidence="11">
    <location>
        <begin position="223"/>
        <end position="243"/>
    </location>
</feature>
<evidence type="ECO:0000256" key="3">
    <source>
        <dbReference type="ARBA" id="ARBA00022448"/>
    </source>
</evidence>
<evidence type="ECO:0000313" key="13">
    <source>
        <dbReference type="EMBL" id="VEN36319.1"/>
    </source>
</evidence>
<dbReference type="InterPro" id="IPR006593">
    <property type="entry name" value="Cyt_b561/ferric_Rdtase_TM"/>
</dbReference>
<keyword evidence="9" id="KW-0408">Iron</keyword>
<dbReference type="SMART" id="SM00665">
    <property type="entry name" value="B561"/>
    <property type="match status" value="1"/>
</dbReference>
<keyword evidence="14" id="KW-1185">Reference proteome</keyword>
<feature type="domain" description="Cytochrome b561" evidence="12">
    <location>
        <begin position="39"/>
        <end position="244"/>
    </location>
</feature>
<evidence type="ECO:0000256" key="4">
    <source>
        <dbReference type="ARBA" id="ARBA00022617"/>
    </source>
</evidence>
<feature type="transmembrane region" description="Helical" evidence="11">
    <location>
        <begin position="35"/>
        <end position="56"/>
    </location>
</feature>
<evidence type="ECO:0000256" key="5">
    <source>
        <dbReference type="ARBA" id="ARBA00022692"/>
    </source>
</evidence>
<accession>A0A653BL84</accession>
<dbReference type="Pfam" id="PF03188">
    <property type="entry name" value="Cytochrom_B561"/>
    <property type="match status" value="1"/>
</dbReference>
<evidence type="ECO:0000256" key="7">
    <source>
        <dbReference type="ARBA" id="ARBA00022982"/>
    </source>
</evidence>
<keyword evidence="3" id="KW-0813">Transport</keyword>
<gene>
    <name evidence="13" type="ORF">CALMAC_LOCUS1973</name>
</gene>
<evidence type="ECO:0000256" key="10">
    <source>
        <dbReference type="ARBA" id="ARBA00023136"/>
    </source>
</evidence>
<evidence type="ECO:0000259" key="12">
    <source>
        <dbReference type="PROSITE" id="PS50939"/>
    </source>
</evidence>
<protein>
    <recommendedName>
        <fullName evidence="12">Cytochrome b561 domain-containing protein</fullName>
    </recommendedName>
</protein>
<feature type="transmembrane region" description="Helical" evidence="11">
    <location>
        <begin position="147"/>
        <end position="169"/>
    </location>
</feature>
<dbReference type="GO" id="GO:0016491">
    <property type="term" value="F:oxidoreductase activity"/>
    <property type="evidence" value="ECO:0007669"/>
    <property type="project" value="InterPro"/>
</dbReference>
<dbReference type="PANTHER" id="PTHR10106:SF0">
    <property type="entry name" value="LD36721P"/>
    <property type="match status" value="1"/>
</dbReference>
<dbReference type="Proteomes" id="UP000410492">
    <property type="component" value="Unassembled WGS sequence"/>
</dbReference>
<reference evidence="13 14" key="1">
    <citation type="submission" date="2019-01" db="EMBL/GenBank/DDBJ databases">
        <authorList>
            <person name="Sayadi A."/>
        </authorList>
    </citation>
    <scope>NUCLEOTIDE SEQUENCE [LARGE SCALE GENOMIC DNA]</scope>
</reference>
<dbReference type="FunFam" id="1.20.120.1770:FF:000001">
    <property type="entry name" value="Cytochrome b reductase 1"/>
    <property type="match status" value="1"/>
</dbReference>
<keyword evidence="7" id="KW-0249">Electron transport</keyword>
<evidence type="ECO:0000256" key="1">
    <source>
        <dbReference type="ARBA" id="ARBA00001970"/>
    </source>
</evidence>
<comment type="cofactor">
    <cofactor evidence="1">
        <name>heme b</name>
        <dbReference type="ChEBI" id="CHEBI:60344"/>
    </cofactor>
</comment>
<keyword evidence="10 11" id="KW-0472">Membrane</keyword>
<keyword evidence="4" id="KW-0349">Heme</keyword>
<dbReference type="PROSITE" id="PS50939">
    <property type="entry name" value="CYTOCHROME_B561"/>
    <property type="match status" value="1"/>
</dbReference>
<dbReference type="AlphaFoldDB" id="A0A653BL84"/>
<dbReference type="EMBL" id="CAACVG010002314">
    <property type="protein sequence ID" value="VEN36319.1"/>
    <property type="molecule type" value="Genomic_DNA"/>
</dbReference>
<proteinExistence type="predicted"/>
<organism evidence="13 14">
    <name type="scientific">Callosobruchus maculatus</name>
    <name type="common">Southern cowpea weevil</name>
    <name type="synonym">Pulse bruchid</name>
    <dbReference type="NCBI Taxonomy" id="64391"/>
    <lineage>
        <taxon>Eukaryota</taxon>
        <taxon>Metazoa</taxon>
        <taxon>Ecdysozoa</taxon>
        <taxon>Arthropoda</taxon>
        <taxon>Hexapoda</taxon>
        <taxon>Insecta</taxon>
        <taxon>Pterygota</taxon>
        <taxon>Neoptera</taxon>
        <taxon>Endopterygota</taxon>
        <taxon>Coleoptera</taxon>
        <taxon>Polyphaga</taxon>
        <taxon>Cucujiformia</taxon>
        <taxon>Chrysomeloidea</taxon>
        <taxon>Chrysomelidae</taxon>
        <taxon>Bruchinae</taxon>
        <taxon>Bruchini</taxon>
        <taxon>Callosobruchus</taxon>
    </lineage>
</organism>
<evidence type="ECO:0000256" key="8">
    <source>
        <dbReference type="ARBA" id="ARBA00022989"/>
    </source>
</evidence>
<evidence type="ECO:0000256" key="11">
    <source>
        <dbReference type="SAM" id="Phobius"/>
    </source>
</evidence>
<dbReference type="GO" id="GO:0016020">
    <property type="term" value="C:membrane"/>
    <property type="evidence" value="ECO:0007669"/>
    <property type="project" value="UniProtKB-SubCell"/>
</dbReference>
<keyword evidence="6" id="KW-0479">Metal-binding</keyword>
<dbReference type="Gene3D" id="1.20.120.1770">
    <property type="match status" value="1"/>
</dbReference>
<evidence type="ECO:0000313" key="14">
    <source>
        <dbReference type="Proteomes" id="UP000410492"/>
    </source>
</evidence>
<keyword evidence="5 11" id="KW-0812">Transmembrane</keyword>
<dbReference type="PANTHER" id="PTHR10106">
    <property type="entry name" value="CYTOCHROME B561-RELATED"/>
    <property type="match status" value="1"/>
</dbReference>
<dbReference type="OrthoDB" id="907479at2759"/>
<feature type="transmembrane region" description="Helical" evidence="11">
    <location>
        <begin position="181"/>
        <end position="203"/>
    </location>
</feature>
<dbReference type="GO" id="GO:0046872">
    <property type="term" value="F:metal ion binding"/>
    <property type="evidence" value="ECO:0007669"/>
    <property type="project" value="UniProtKB-KW"/>
</dbReference>
<comment type="subcellular location">
    <subcellularLocation>
        <location evidence="2">Membrane</location>
        <topology evidence="2">Multi-pass membrane protein</topology>
    </subcellularLocation>
</comment>
<feature type="transmembrane region" description="Helical" evidence="11">
    <location>
        <begin position="107"/>
        <end position="127"/>
    </location>
</feature>